<comment type="caution">
    <text evidence="1">The sequence shown here is derived from an EMBL/GenBank/DDBJ whole genome shotgun (WGS) entry which is preliminary data.</text>
</comment>
<dbReference type="EMBL" id="QGKL01000004">
    <property type="protein sequence ID" value="PWQ99576.1"/>
    <property type="molecule type" value="Genomic_DNA"/>
</dbReference>
<evidence type="ECO:0000313" key="2">
    <source>
        <dbReference type="Proteomes" id="UP000245506"/>
    </source>
</evidence>
<dbReference type="AlphaFoldDB" id="A0A317CM25"/>
<dbReference type="NCBIfam" id="NF047376">
    <property type="entry name" value="TAA_AbiEi"/>
    <property type="match status" value="1"/>
</dbReference>
<protein>
    <recommendedName>
        <fullName evidence="3">Transcriptional regulator, AbiEi antitoxin, Type IV TA system</fullName>
    </recommendedName>
</protein>
<reference evidence="1 2" key="1">
    <citation type="submission" date="2018-05" db="EMBL/GenBank/DDBJ databases">
        <title>Leucothrix arctica sp. nov., isolated from Arctic seawater.</title>
        <authorList>
            <person name="Choi A."/>
            <person name="Baek K."/>
        </authorList>
    </citation>
    <scope>NUCLEOTIDE SEQUENCE [LARGE SCALE GENOMIC DNA]</scope>
    <source>
        <strain evidence="1 2">IMCC9719</strain>
    </source>
</reference>
<name>A0A317CM25_9GAMM</name>
<dbReference type="InterPro" id="IPR059220">
    <property type="entry name" value="AbiEi"/>
</dbReference>
<gene>
    <name evidence="1" type="ORF">DKT75_00455</name>
</gene>
<dbReference type="OrthoDB" id="3235173at2"/>
<sequence length="178" mass="20118">MNQQSATNTFSHWDKQGRYIYTLSDLSKLFPNDKPKTLKEGVNRLVKSGLLTRVGKGTYLYTHSSHSGANTIEHIAKTLRRGEYNYVSLESALSEYGAISQIPIDHLTVMTTGRKGTYKTPYGTIEFTHTKRAVSDILKNVLDVNRPLRFAKANAAWRDLKRVGRNLHLVDEKALAHD</sequence>
<accession>A0A317CM25</accession>
<keyword evidence="2" id="KW-1185">Reference proteome</keyword>
<organism evidence="1 2">
    <name type="scientific">Leucothrix arctica</name>
    <dbReference type="NCBI Taxonomy" id="1481894"/>
    <lineage>
        <taxon>Bacteria</taxon>
        <taxon>Pseudomonadati</taxon>
        <taxon>Pseudomonadota</taxon>
        <taxon>Gammaproteobacteria</taxon>
        <taxon>Thiotrichales</taxon>
        <taxon>Thiotrichaceae</taxon>
        <taxon>Leucothrix</taxon>
    </lineage>
</organism>
<proteinExistence type="predicted"/>
<dbReference type="RefSeq" id="WP_109821471.1">
    <property type="nucleotide sequence ID" value="NZ_QGKL01000004.1"/>
</dbReference>
<evidence type="ECO:0000313" key="1">
    <source>
        <dbReference type="EMBL" id="PWQ99576.1"/>
    </source>
</evidence>
<evidence type="ECO:0008006" key="3">
    <source>
        <dbReference type="Google" id="ProtNLM"/>
    </source>
</evidence>
<dbReference type="Proteomes" id="UP000245506">
    <property type="component" value="Unassembled WGS sequence"/>
</dbReference>